<keyword evidence="2" id="KW-1185">Reference proteome</keyword>
<accession>A0ABW4Q057</accession>
<protein>
    <submittedName>
        <fullName evidence="1">Uncharacterized protein</fullName>
    </submittedName>
</protein>
<comment type="caution">
    <text evidence="1">The sequence shown here is derived from an EMBL/GenBank/DDBJ whole genome shotgun (WGS) entry which is preliminary data.</text>
</comment>
<reference evidence="2" key="1">
    <citation type="journal article" date="2019" name="Int. J. Syst. Evol. Microbiol.">
        <title>The Global Catalogue of Microorganisms (GCM) 10K type strain sequencing project: providing services to taxonomists for standard genome sequencing and annotation.</title>
        <authorList>
            <consortium name="The Broad Institute Genomics Platform"/>
            <consortium name="The Broad Institute Genome Sequencing Center for Infectious Disease"/>
            <person name="Wu L."/>
            <person name="Ma J."/>
        </authorList>
    </citation>
    <scope>NUCLEOTIDE SEQUENCE [LARGE SCALE GENOMIC DNA]</scope>
    <source>
        <strain evidence="2">JCM 11650</strain>
    </source>
</reference>
<gene>
    <name evidence="1" type="ORF">ACFSDA_08165</name>
</gene>
<dbReference type="Proteomes" id="UP001597280">
    <property type="component" value="Unassembled WGS sequence"/>
</dbReference>
<evidence type="ECO:0000313" key="1">
    <source>
        <dbReference type="EMBL" id="MFD1835053.1"/>
    </source>
</evidence>
<dbReference type="EMBL" id="JBHUFL010000002">
    <property type="protein sequence ID" value="MFD1835053.1"/>
    <property type="molecule type" value="Genomic_DNA"/>
</dbReference>
<proteinExistence type="predicted"/>
<name>A0ABW4Q057_9MICO</name>
<evidence type="ECO:0000313" key="2">
    <source>
        <dbReference type="Proteomes" id="UP001597280"/>
    </source>
</evidence>
<organism evidence="1 2">
    <name type="scientific">Brachybacterium rhamnosum</name>
    <dbReference type="NCBI Taxonomy" id="173361"/>
    <lineage>
        <taxon>Bacteria</taxon>
        <taxon>Bacillati</taxon>
        <taxon>Actinomycetota</taxon>
        <taxon>Actinomycetes</taxon>
        <taxon>Micrococcales</taxon>
        <taxon>Dermabacteraceae</taxon>
        <taxon>Brachybacterium</taxon>
    </lineage>
</organism>
<sequence length="70" mass="7684">MDLTNMSDEDLDDLRRGVLDEQERRAKLSQLPDQLAAMTRDAVAAGCDPESIRERVADALTPEQVAALDA</sequence>
<dbReference type="RefSeq" id="WP_343904264.1">
    <property type="nucleotide sequence ID" value="NZ_BAAAIS010000002.1"/>
</dbReference>